<evidence type="ECO:0000256" key="2">
    <source>
        <dbReference type="SAM" id="MobiDB-lite"/>
    </source>
</evidence>
<gene>
    <name evidence="3" type="ORF">CCMP2556_LOCUS44341</name>
</gene>
<dbReference type="Proteomes" id="UP001642484">
    <property type="component" value="Unassembled WGS sequence"/>
</dbReference>
<feature type="compositionally biased region" description="Basic and acidic residues" evidence="2">
    <location>
        <begin position="306"/>
        <end position="318"/>
    </location>
</feature>
<organism evidence="3 4">
    <name type="scientific">Durusdinium trenchii</name>
    <dbReference type="NCBI Taxonomy" id="1381693"/>
    <lineage>
        <taxon>Eukaryota</taxon>
        <taxon>Sar</taxon>
        <taxon>Alveolata</taxon>
        <taxon>Dinophyceae</taxon>
        <taxon>Suessiales</taxon>
        <taxon>Symbiodiniaceae</taxon>
        <taxon>Durusdinium</taxon>
    </lineage>
</organism>
<reference evidence="3 4" key="1">
    <citation type="submission" date="2024-02" db="EMBL/GenBank/DDBJ databases">
        <authorList>
            <person name="Chen Y."/>
            <person name="Shah S."/>
            <person name="Dougan E. K."/>
            <person name="Thang M."/>
            <person name="Chan C."/>
        </authorList>
    </citation>
    <scope>NUCLEOTIDE SEQUENCE [LARGE SCALE GENOMIC DNA]</scope>
</reference>
<dbReference type="EMBL" id="CAXAMN010025095">
    <property type="protein sequence ID" value="CAK9092624.1"/>
    <property type="molecule type" value="Genomic_DNA"/>
</dbReference>
<evidence type="ECO:0000256" key="1">
    <source>
        <dbReference type="ARBA" id="ARBA00005595"/>
    </source>
</evidence>
<feature type="region of interest" description="Disordered" evidence="2">
    <location>
        <begin position="305"/>
        <end position="332"/>
    </location>
</feature>
<sequence length="397" mass="46063">MQWQNDEEWKECLDELWDTVEEDELERRRKVLTEMKVSNREVCSEEMRQAYLSRQAEIDSQCKSGLEISIRAMAGDLMAELTVNGRCTAGQLAAELANLVEPEPQTEYRLAIDTEALRPEDCLKDFICNGAELTALVVESAVLLIRFEMPFTVQCLRCQHYIRQGTRYNADKKKVGMYFSTPLYEFAMNCGNIVHPARSANGTAHCNQRFVIRTDPKNDDYELAEGLRRKVEVWDSQDSETLELVDPETRRRMDTDPMFRVEKTLRDRQKEKSNKERLADLQDLQADREDAYGWNCVLRKSNRLRRKEEKRKEEEERRKGKPNFVVPLAPPDDGMQKAQQVAFLTDHDKIEVAVRRSTLRARPVLKPADDNAAAIAGLVAKRKRLQQHSRMVRARVR</sequence>
<keyword evidence="4" id="KW-1185">Reference proteome</keyword>
<accession>A0ABP0QWG6</accession>
<dbReference type="PANTHER" id="PTHR12111:SF2">
    <property type="entry name" value="SPLICING FACTOR YJU2B-RELATED"/>
    <property type="match status" value="1"/>
</dbReference>
<proteinExistence type="inferred from homology"/>
<comment type="caution">
    <text evidence="3">The sequence shown here is derived from an EMBL/GenBank/DDBJ whole genome shotgun (WGS) entry which is preliminary data.</text>
</comment>
<dbReference type="PANTHER" id="PTHR12111">
    <property type="entry name" value="SPLICING FACTOR YJU2"/>
    <property type="match status" value="1"/>
</dbReference>
<comment type="similarity">
    <text evidence="1">Belongs to the CWC16 family.</text>
</comment>
<evidence type="ECO:0000313" key="3">
    <source>
        <dbReference type="EMBL" id="CAK9092624.1"/>
    </source>
</evidence>
<dbReference type="InterPro" id="IPR007590">
    <property type="entry name" value="Saf4/Yju2"/>
</dbReference>
<dbReference type="Pfam" id="PF04502">
    <property type="entry name" value="Saf4_Yju2"/>
    <property type="match status" value="1"/>
</dbReference>
<evidence type="ECO:0000313" key="4">
    <source>
        <dbReference type="Proteomes" id="UP001642484"/>
    </source>
</evidence>
<protein>
    <submittedName>
        <fullName evidence="3">Uncharacterized protein</fullName>
    </submittedName>
</protein>
<name>A0ABP0QWG6_9DINO</name>